<accession>A0A7V7NPL4</accession>
<gene>
    <name evidence="1" type="ORF">F7Q91_23700</name>
</gene>
<reference evidence="1 2" key="1">
    <citation type="submission" date="2019-09" db="EMBL/GenBank/DDBJ databases">
        <title>Draft genome sequences of 48 bacterial type strains from the CCUG.</title>
        <authorList>
            <person name="Tunovic T."/>
            <person name="Pineiro-Iglesias B."/>
            <person name="Unosson C."/>
            <person name="Inganas E."/>
            <person name="Ohlen M."/>
            <person name="Cardew S."/>
            <person name="Jensie-Markopoulos S."/>
            <person name="Salva-Serra F."/>
            <person name="Jaen-Luchoro D."/>
            <person name="Karlsson R."/>
            <person name="Svensson-Stadler L."/>
            <person name="Chun J."/>
            <person name="Moore E."/>
        </authorList>
    </citation>
    <scope>NUCLEOTIDE SEQUENCE [LARGE SCALE GENOMIC DNA]</scope>
    <source>
        <strain evidence="1 2">CCUG 48643</strain>
    </source>
</reference>
<dbReference type="AlphaFoldDB" id="A0A7V7NPL4"/>
<protein>
    <submittedName>
        <fullName evidence="1">Uncharacterized protein</fullName>
    </submittedName>
</protein>
<dbReference type="EMBL" id="VZPX01000081">
    <property type="protein sequence ID" value="KAB0467016.1"/>
    <property type="molecule type" value="Genomic_DNA"/>
</dbReference>
<sequence>MVRRPVLRFEIRDSRFEIRDSRFEIRDSRFEIRDSRRIIKGWRFASILFYCRQFGVCQKRFPTPSFVSLGNDGNFSVRFTLSPP</sequence>
<name>A0A7V7NPL4_9VIBR</name>
<evidence type="ECO:0000313" key="1">
    <source>
        <dbReference type="EMBL" id="KAB0467016.1"/>
    </source>
</evidence>
<evidence type="ECO:0000313" key="2">
    <source>
        <dbReference type="Proteomes" id="UP000423756"/>
    </source>
</evidence>
<comment type="caution">
    <text evidence="1">The sequence shown here is derived from an EMBL/GenBank/DDBJ whole genome shotgun (WGS) entry which is preliminary data.</text>
</comment>
<proteinExistence type="predicted"/>
<dbReference type="Proteomes" id="UP000423756">
    <property type="component" value="Unassembled WGS sequence"/>
</dbReference>
<organism evidence="1 2">
    <name type="scientific">Vibrio chagasii</name>
    <dbReference type="NCBI Taxonomy" id="170679"/>
    <lineage>
        <taxon>Bacteria</taxon>
        <taxon>Pseudomonadati</taxon>
        <taxon>Pseudomonadota</taxon>
        <taxon>Gammaproteobacteria</taxon>
        <taxon>Vibrionales</taxon>
        <taxon>Vibrionaceae</taxon>
        <taxon>Vibrio</taxon>
    </lineage>
</organism>